<dbReference type="GO" id="GO:0010124">
    <property type="term" value="P:phenylacetate catabolic process"/>
    <property type="evidence" value="ECO:0007669"/>
    <property type="project" value="InterPro"/>
</dbReference>
<reference evidence="1 4" key="1">
    <citation type="submission" date="2015-09" db="EMBL/GenBank/DDBJ databases">
        <title>Draft genome sequence of Acidiplasma aeolicum DSM 18409.</title>
        <authorList>
            <person name="Hemp J."/>
        </authorList>
    </citation>
    <scope>NUCLEOTIDE SEQUENCE [LARGE SCALE GENOMIC DNA]</scope>
    <source>
        <strain evidence="1 4">V</strain>
    </source>
</reference>
<dbReference type="InterPro" id="IPR052703">
    <property type="entry name" value="Aromatic_CoA_ox/epox"/>
</dbReference>
<accession>A0A0Q0RUH5</accession>
<dbReference type="Proteomes" id="UP000050320">
    <property type="component" value="Unassembled WGS sequence"/>
</dbReference>
<reference evidence="2 3" key="2">
    <citation type="submission" date="2015-09" db="EMBL/GenBank/DDBJ databases">
        <title>Heavy metals and arsenic resistance mechanisms in polyextremophilic archaea of the family Ferroplasmaceae.</title>
        <authorList>
            <person name="Bulaev A.G."/>
            <person name="Kanygina A.V."/>
        </authorList>
    </citation>
    <scope>NUCLEOTIDE SEQUENCE [LARGE SCALE GENOMIC DNA]</scope>
    <source>
        <strain evidence="2 3">VT</strain>
    </source>
</reference>
<comment type="caution">
    <text evidence="2">The sequence shown here is derived from an EMBL/GenBank/DDBJ whole genome shotgun (WGS) entry which is preliminary data.</text>
</comment>
<protein>
    <recommendedName>
        <fullName evidence="5">Phenylacetic acid catabolic family protein</fullName>
    </recommendedName>
</protein>
<dbReference type="InterPro" id="IPR007814">
    <property type="entry name" value="PaaA_PaaC"/>
</dbReference>
<dbReference type="Pfam" id="PF05138">
    <property type="entry name" value="PaaA_PaaC"/>
    <property type="match status" value="1"/>
</dbReference>
<dbReference type="EMBL" id="LKBG01000060">
    <property type="protein sequence ID" value="KQB35969.1"/>
    <property type="molecule type" value="Genomic_DNA"/>
</dbReference>
<proteinExistence type="predicted"/>
<dbReference type="InterPro" id="IPR009078">
    <property type="entry name" value="Ferritin-like_SF"/>
</dbReference>
<keyword evidence="3" id="KW-1185">Reference proteome</keyword>
<organism evidence="2 3">
    <name type="scientific">Acidiplasma aeolicum</name>
    <dbReference type="NCBI Taxonomy" id="507754"/>
    <lineage>
        <taxon>Archaea</taxon>
        <taxon>Methanobacteriati</taxon>
        <taxon>Thermoplasmatota</taxon>
        <taxon>Thermoplasmata</taxon>
        <taxon>Thermoplasmatales</taxon>
        <taxon>Ferroplasmaceae</taxon>
        <taxon>Acidiplasma</taxon>
    </lineage>
</organism>
<evidence type="ECO:0000313" key="3">
    <source>
        <dbReference type="Proteomes" id="UP000050320"/>
    </source>
</evidence>
<dbReference type="PANTHER" id="PTHR30458">
    <property type="entry name" value="PHENYLACETIC ACID DEGRADATION PROTEIN PAA"/>
    <property type="match status" value="1"/>
</dbReference>
<gene>
    <name evidence="2" type="ORF">AOG54_08240</name>
    <name evidence="1" type="ORF">SE19_04975</name>
</gene>
<evidence type="ECO:0000313" key="4">
    <source>
        <dbReference type="Proteomes" id="UP000050515"/>
    </source>
</evidence>
<dbReference type="InterPro" id="IPR012347">
    <property type="entry name" value="Ferritin-like"/>
</dbReference>
<dbReference type="RefSeq" id="WP_048101196.1">
    <property type="nucleotide sequence ID" value="NZ_JBBYJF010000007.1"/>
</dbReference>
<dbReference type="AlphaFoldDB" id="A0A0Q0RUH5"/>
<dbReference type="Gene3D" id="1.20.1260.10">
    <property type="match status" value="1"/>
</dbReference>
<dbReference type="GO" id="GO:0005829">
    <property type="term" value="C:cytosol"/>
    <property type="evidence" value="ECO:0007669"/>
    <property type="project" value="TreeGrafter"/>
</dbReference>
<evidence type="ECO:0008006" key="5">
    <source>
        <dbReference type="Google" id="ProtNLM"/>
    </source>
</evidence>
<dbReference type="PANTHER" id="PTHR30458:SF0">
    <property type="entry name" value="1,2-PHENYLACETYL-COA EPOXIDASE, SUBUNIT C"/>
    <property type="match status" value="1"/>
</dbReference>
<name>A0A0Q0RUH5_9ARCH</name>
<dbReference type="SUPFAM" id="SSF47240">
    <property type="entry name" value="Ferritin-like"/>
    <property type="match status" value="1"/>
</dbReference>
<evidence type="ECO:0000313" key="2">
    <source>
        <dbReference type="EMBL" id="KQB35969.1"/>
    </source>
</evidence>
<dbReference type="Proteomes" id="UP000050515">
    <property type="component" value="Unassembled WGS sequence"/>
</dbReference>
<evidence type="ECO:0000313" key="1">
    <source>
        <dbReference type="EMBL" id="KPV46558.1"/>
    </source>
</evidence>
<dbReference type="GeneID" id="84221020"/>
<dbReference type="EMBL" id="LJCQ01000222">
    <property type="protein sequence ID" value="KPV46558.1"/>
    <property type="molecule type" value="Genomic_DNA"/>
</dbReference>
<dbReference type="PATRIC" id="fig|507754.4.peg.225"/>
<sequence>MDRFNKKILNAEEFKKMDEEYQNAVKKVIVSHVANELKGALVFDEPAIRLAPTPRYKWLVSRNTMQEFGHHILFLRLAQDINAAWDENKTLTLFDYKMKEWVEFGVIKAFGDVAELVELDDLIDSSYVPLANVAKETYPEEKFHVGLGKEILTDLIGEDKNNKEIINKKLEEIFPLTLQFFGRAKSKNNELFVKWGIKKRSNTDMRRDYINRVTSIAESLKLELPPIPKEYRDELEIM</sequence>